<reference evidence="2 3" key="1">
    <citation type="submission" date="2016-07" db="EMBL/GenBank/DDBJ databases">
        <title>Pervasive Adenine N6-methylation of Active Genes in Fungi.</title>
        <authorList>
            <consortium name="DOE Joint Genome Institute"/>
            <person name="Mondo S.J."/>
            <person name="Dannebaum R.O."/>
            <person name="Kuo R.C."/>
            <person name="Labutti K."/>
            <person name="Haridas S."/>
            <person name="Kuo A."/>
            <person name="Salamov A."/>
            <person name="Ahrendt S.R."/>
            <person name="Lipzen A."/>
            <person name="Sullivan W."/>
            <person name="Andreopoulos W.B."/>
            <person name="Clum A."/>
            <person name="Lindquist E."/>
            <person name="Daum C."/>
            <person name="Ramamoorthy G.K."/>
            <person name="Gryganskyi A."/>
            <person name="Culley D."/>
            <person name="Magnuson J.K."/>
            <person name="James T.Y."/>
            <person name="O'Malley M.A."/>
            <person name="Stajich J.E."/>
            <person name="Spatafora J.W."/>
            <person name="Visel A."/>
            <person name="Grigoriev I.V."/>
        </authorList>
    </citation>
    <scope>NUCLEOTIDE SEQUENCE [LARGE SCALE GENOMIC DNA]</scope>
    <source>
        <strain evidence="2 3">CBS 115471</strain>
    </source>
</reference>
<accession>A0A1Y2A3F5</accession>
<evidence type="ECO:0000313" key="3">
    <source>
        <dbReference type="Proteomes" id="UP000193144"/>
    </source>
</evidence>
<keyword evidence="3" id="KW-1185">Reference proteome</keyword>
<keyword evidence="1" id="KW-0732">Signal</keyword>
<gene>
    <name evidence="2" type="ORF">BCR34DRAFT_597312</name>
</gene>
<dbReference type="EMBL" id="MCFA01000015">
    <property type="protein sequence ID" value="ORY16920.1"/>
    <property type="molecule type" value="Genomic_DNA"/>
</dbReference>
<proteinExistence type="predicted"/>
<dbReference type="OrthoDB" id="10365502at2759"/>
<evidence type="ECO:0000256" key="1">
    <source>
        <dbReference type="SAM" id="SignalP"/>
    </source>
</evidence>
<dbReference type="AlphaFoldDB" id="A0A1Y2A3F5"/>
<name>A0A1Y2A3F5_9PLEO</name>
<feature type="chain" id="PRO_5012892257" evidence="1">
    <location>
        <begin position="19"/>
        <end position="185"/>
    </location>
</feature>
<protein>
    <submittedName>
        <fullName evidence="2">Uncharacterized protein</fullName>
    </submittedName>
</protein>
<organism evidence="2 3">
    <name type="scientific">Clohesyomyces aquaticus</name>
    <dbReference type="NCBI Taxonomy" id="1231657"/>
    <lineage>
        <taxon>Eukaryota</taxon>
        <taxon>Fungi</taxon>
        <taxon>Dikarya</taxon>
        <taxon>Ascomycota</taxon>
        <taxon>Pezizomycotina</taxon>
        <taxon>Dothideomycetes</taxon>
        <taxon>Pleosporomycetidae</taxon>
        <taxon>Pleosporales</taxon>
        <taxon>Lindgomycetaceae</taxon>
        <taxon>Clohesyomyces</taxon>
    </lineage>
</organism>
<dbReference type="Proteomes" id="UP000193144">
    <property type="component" value="Unassembled WGS sequence"/>
</dbReference>
<feature type="signal peptide" evidence="1">
    <location>
        <begin position="1"/>
        <end position="18"/>
    </location>
</feature>
<evidence type="ECO:0000313" key="2">
    <source>
        <dbReference type="EMBL" id="ORY16920.1"/>
    </source>
</evidence>
<sequence>MKLFALTIMTSLVGTALSLPRNPVTLRLVSSDHALNGKTLVPNNQKRLGVYADSTNLCPQKIITTTSTAELHGIQCADDKDTLVAARGVSGGSAYWLELYPPWDDGLIGVATDRYDFVVKDADKKSFLGYKFSNYETDRWVAIPVSGKPKDYDVYWWDGNWDSWDQWGKTYNATMIPVKIEIVRA</sequence>
<comment type="caution">
    <text evidence="2">The sequence shown here is derived from an EMBL/GenBank/DDBJ whole genome shotgun (WGS) entry which is preliminary data.</text>
</comment>